<accession>A0AAD9MPZ0</accession>
<evidence type="ECO:0000313" key="8">
    <source>
        <dbReference type="EMBL" id="KAK2138669.1"/>
    </source>
</evidence>
<dbReference type="Pfam" id="PF00505">
    <property type="entry name" value="HMG_box"/>
    <property type="match status" value="1"/>
</dbReference>
<feature type="region of interest" description="Disordered" evidence="6">
    <location>
        <begin position="1"/>
        <end position="32"/>
    </location>
</feature>
<dbReference type="SUPFAM" id="SSF47095">
    <property type="entry name" value="HMG-box"/>
    <property type="match status" value="2"/>
</dbReference>
<evidence type="ECO:0000256" key="5">
    <source>
        <dbReference type="PROSITE-ProRule" id="PRU00267"/>
    </source>
</evidence>
<keyword evidence="9" id="KW-1185">Reference proteome</keyword>
<comment type="caution">
    <text evidence="8">The sequence shown here is derived from an EMBL/GenBank/DDBJ whole genome shotgun (WGS) entry which is preliminary data.</text>
</comment>
<feature type="DNA-binding region" description="HMG box" evidence="5">
    <location>
        <begin position="92"/>
        <end position="158"/>
    </location>
</feature>
<comment type="subcellular location">
    <subcellularLocation>
        <location evidence="1">Nucleus</location>
    </subcellularLocation>
</comment>
<comment type="similarity">
    <text evidence="2">Belongs to the HMGB family.</text>
</comment>
<sequence length="198" mass="23295">MGIKDGKPRGRMTSYAFFIQSSREEQRKRNPNEKVVFTEFSKLCAEKWKGMDSEDKKRYNDMAAKDKVRHEEEMSNYTPEKGEKRKRDPNAPKRPLSAFFFFNKEERDKIKESSPQLSLGEMAKELGRRWQKCMNKDKFEALAKSDKVRYEEEMTVYNSGVKKAKTSNKTTPAPVTDEDDEDEDDEDEEDDEEDEDDE</sequence>
<dbReference type="CDD" id="cd21978">
    <property type="entry name" value="HMG-box_HMGB_rpt1"/>
    <property type="match status" value="1"/>
</dbReference>
<evidence type="ECO:0000313" key="9">
    <source>
        <dbReference type="Proteomes" id="UP001208570"/>
    </source>
</evidence>
<dbReference type="EMBL" id="JAODUP010002641">
    <property type="protein sequence ID" value="KAK2138669.1"/>
    <property type="molecule type" value="Genomic_DNA"/>
</dbReference>
<reference evidence="8" key="1">
    <citation type="journal article" date="2023" name="Mol. Biol. Evol.">
        <title>Third-Generation Sequencing Reveals the Adaptive Role of the Epigenome in Three Deep-Sea Polychaetes.</title>
        <authorList>
            <person name="Perez M."/>
            <person name="Aroh O."/>
            <person name="Sun Y."/>
            <person name="Lan Y."/>
            <person name="Juniper S.K."/>
            <person name="Young C.R."/>
            <person name="Angers B."/>
            <person name="Qian P.Y."/>
        </authorList>
    </citation>
    <scope>NUCLEOTIDE SEQUENCE</scope>
    <source>
        <strain evidence="8">P08H-3</strain>
    </source>
</reference>
<feature type="region of interest" description="Disordered" evidence="6">
    <location>
        <begin position="51"/>
        <end position="98"/>
    </location>
</feature>
<feature type="domain" description="HMG box" evidence="7">
    <location>
        <begin position="8"/>
        <end position="78"/>
    </location>
</feature>
<feature type="domain" description="HMG box" evidence="7">
    <location>
        <begin position="92"/>
        <end position="158"/>
    </location>
</feature>
<dbReference type="Pfam" id="PF09011">
    <property type="entry name" value="HMG_box_2"/>
    <property type="match status" value="1"/>
</dbReference>
<evidence type="ECO:0000256" key="2">
    <source>
        <dbReference type="ARBA" id="ARBA00008774"/>
    </source>
</evidence>
<evidence type="ECO:0000256" key="4">
    <source>
        <dbReference type="ARBA" id="ARBA00023242"/>
    </source>
</evidence>
<feature type="compositionally biased region" description="Acidic residues" evidence="6">
    <location>
        <begin position="176"/>
        <end position="198"/>
    </location>
</feature>
<dbReference type="FunFam" id="1.10.30.10:FF:000073">
    <property type="entry name" value="High mobility group protein 1 homolog"/>
    <property type="match status" value="1"/>
</dbReference>
<feature type="compositionally biased region" description="Basic and acidic residues" evidence="6">
    <location>
        <begin position="80"/>
        <end position="91"/>
    </location>
</feature>
<dbReference type="GO" id="GO:0005634">
    <property type="term" value="C:nucleus"/>
    <property type="evidence" value="ECO:0007669"/>
    <property type="project" value="UniProtKB-SubCell"/>
</dbReference>
<keyword evidence="3 5" id="KW-0238">DNA-binding</keyword>
<dbReference type="PANTHER" id="PTHR48112:SF32">
    <property type="entry name" value="HIGH MOBILITY GROUP PROTEIN B3"/>
    <property type="match status" value="1"/>
</dbReference>
<evidence type="ECO:0000259" key="7">
    <source>
        <dbReference type="PROSITE" id="PS50118"/>
    </source>
</evidence>
<feature type="DNA-binding region" description="HMG box" evidence="5">
    <location>
        <begin position="8"/>
        <end position="78"/>
    </location>
</feature>
<name>A0AAD9MPZ0_9ANNE</name>
<dbReference type="InterPro" id="IPR036910">
    <property type="entry name" value="HMG_box_dom_sf"/>
</dbReference>
<evidence type="ECO:0000256" key="1">
    <source>
        <dbReference type="ARBA" id="ARBA00004123"/>
    </source>
</evidence>
<dbReference type="GO" id="GO:0003677">
    <property type="term" value="F:DNA binding"/>
    <property type="evidence" value="ECO:0007669"/>
    <property type="project" value="UniProtKB-UniRule"/>
</dbReference>
<organism evidence="8 9">
    <name type="scientific">Paralvinella palmiformis</name>
    <dbReference type="NCBI Taxonomy" id="53620"/>
    <lineage>
        <taxon>Eukaryota</taxon>
        <taxon>Metazoa</taxon>
        <taxon>Spiralia</taxon>
        <taxon>Lophotrochozoa</taxon>
        <taxon>Annelida</taxon>
        <taxon>Polychaeta</taxon>
        <taxon>Sedentaria</taxon>
        <taxon>Canalipalpata</taxon>
        <taxon>Terebellida</taxon>
        <taxon>Terebelliformia</taxon>
        <taxon>Alvinellidae</taxon>
        <taxon>Paralvinella</taxon>
    </lineage>
</organism>
<evidence type="ECO:0000256" key="3">
    <source>
        <dbReference type="ARBA" id="ARBA00023125"/>
    </source>
</evidence>
<dbReference type="InterPro" id="IPR009071">
    <property type="entry name" value="HMG_box_dom"/>
</dbReference>
<evidence type="ECO:0000256" key="6">
    <source>
        <dbReference type="SAM" id="MobiDB-lite"/>
    </source>
</evidence>
<gene>
    <name evidence="8" type="ORF">LSH36_2650g00018</name>
</gene>
<dbReference type="FunFam" id="1.10.30.10:FF:000016">
    <property type="entry name" value="FACT complex subunit SSRP1"/>
    <property type="match status" value="1"/>
</dbReference>
<dbReference type="AlphaFoldDB" id="A0AAD9MPZ0"/>
<dbReference type="Proteomes" id="UP001208570">
    <property type="component" value="Unassembled WGS sequence"/>
</dbReference>
<dbReference type="PRINTS" id="PR00886">
    <property type="entry name" value="HIGHMOBLTY12"/>
</dbReference>
<dbReference type="PROSITE" id="PS50118">
    <property type="entry name" value="HMG_BOX_2"/>
    <property type="match status" value="2"/>
</dbReference>
<dbReference type="Gene3D" id="1.10.30.10">
    <property type="entry name" value="High mobility group box domain"/>
    <property type="match status" value="2"/>
</dbReference>
<dbReference type="InterPro" id="IPR050342">
    <property type="entry name" value="HMGB"/>
</dbReference>
<proteinExistence type="inferred from homology"/>
<dbReference type="SMART" id="SM00398">
    <property type="entry name" value="HMG"/>
    <property type="match status" value="2"/>
</dbReference>
<keyword evidence="4 5" id="KW-0539">Nucleus</keyword>
<protein>
    <recommendedName>
        <fullName evidence="7">HMG box domain-containing protein</fullName>
    </recommendedName>
</protein>
<dbReference type="PANTHER" id="PTHR48112">
    <property type="entry name" value="HIGH MOBILITY GROUP PROTEIN DSP1"/>
    <property type="match status" value="1"/>
</dbReference>
<feature type="region of interest" description="Disordered" evidence="6">
    <location>
        <begin position="157"/>
        <end position="198"/>
    </location>
</feature>
<feature type="compositionally biased region" description="Basic and acidic residues" evidence="6">
    <location>
        <begin position="22"/>
        <end position="32"/>
    </location>
</feature>
<feature type="compositionally biased region" description="Basic and acidic residues" evidence="6">
    <location>
        <begin position="51"/>
        <end position="73"/>
    </location>
</feature>